<sequence length="74" mass="8613">FALNRARLEDTSVEKNIIDEPSTRAMDEKFEMPLAMMKEIKGGHEEMIAGQEEMRSLQERLVQEMRSGEEEIKN</sequence>
<reference evidence="1 2" key="1">
    <citation type="journal article" date="2019" name="Sci. Rep.">
        <title>Orb-weaving spider Araneus ventricosus genome elucidates the spidroin gene catalogue.</title>
        <authorList>
            <person name="Kono N."/>
            <person name="Nakamura H."/>
            <person name="Ohtoshi R."/>
            <person name="Moran D.A.P."/>
            <person name="Shinohara A."/>
            <person name="Yoshida Y."/>
            <person name="Fujiwara M."/>
            <person name="Mori M."/>
            <person name="Tomita M."/>
            <person name="Arakawa K."/>
        </authorList>
    </citation>
    <scope>NUCLEOTIDE SEQUENCE [LARGE SCALE GENOMIC DNA]</scope>
</reference>
<dbReference type="AlphaFoldDB" id="A0A4Y2AUP8"/>
<feature type="non-terminal residue" evidence="1">
    <location>
        <position position="1"/>
    </location>
</feature>
<dbReference type="Proteomes" id="UP000499080">
    <property type="component" value="Unassembled WGS sequence"/>
</dbReference>
<protein>
    <submittedName>
        <fullName evidence="1">Uncharacterized protein</fullName>
    </submittedName>
</protein>
<comment type="caution">
    <text evidence="1">The sequence shown here is derived from an EMBL/GenBank/DDBJ whole genome shotgun (WGS) entry which is preliminary data.</text>
</comment>
<accession>A0A4Y2AUP8</accession>
<name>A0A4Y2AUP8_ARAVE</name>
<gene>
    <name evidence="1" type="ORF">AVEN_174284_1</name>
</gene>
<dbReference type="EMBL" id="BGPR01157651">
    <property type="protein sequence ID" value="GBL83560.1"/>
    <property type="molecule type" value="Genomic_DNA"/>
</dbReference>
<organism evidence="1 2">
    <name type="scientific">Araneus ventricosus</name>
    <name type="common">Orbweaver spider</name>
    <name type="synonym">Epeira ventricosa</name>
    <dbReference type="NCBI Taxonomy" id="182803"/>
    <lineage>
        <taxon>Eukaryota</taxon>
        <taxon>Metazoa</taxon>
        <taxon>Ecdysozoa</taxon>
        <taxon>Arthropoda</taxon>
        <taxon>Chelicerata</taxon>
        <taxon>Arachnida</taxon>
        <taxon>Araneae</taxon>
        <taxon>Araneomorphae</taxon>
        <taxon>Entelegynae</taxon>
        <taxon>Araneoidea</taxon>
        <taxon>Araneidae</taxon>
        <taxon>Araneus</taxon>
    </lineage>
</organism>
<evidence type="ECO:0000313" key="2">
    <source>
        <dbReference type="Proteomes" id="UP000499080"/>
    </source>
</evidence>
<evidence type="ECO:0000313" key="1">
    <source>
        <dbReference type="EMBL" id="GBL83560.1"/>
    </source>
</evidence>
<dbReference type="OrthoDB" id="6471249at2759"/>
<keyword evidence="2" id="KW-1185">Reference proteome</keyword>
<proteinExistence type="predicted"/>